<reference evidence="2" key="1">
    <citation type="journal article" date="1995" name="J. Mol. Biol.">
        <title>The 60 kDa heat shock proteins in the hyperthermophilic archaeon Sulfolobus shibatae.</title>
        <authorList>
            <person name="Kagawa H.K."/>
            <person name="Osipiuk J."/>
            <person name="Maltsev N."/>
            <person name="Overbeek R."/>
            <person name="Quaite-Randall E."/>
            <person name="Joachimiak A."/>
            <person name="Trent J.D."/>
        </authorList>
    </citation>
    <scope>NUCLEOTIDE SEQUENCE</scope>
    <source>
        <strain evidence="2">DSM 5389</strain>
    </source>
</reference>
<gene>
    <name evidence="2" type="primary">tf56</name>
</gene>
<evidence type="ECO:0000313" key="2">
    <source>
        <dbReference type="EMBL" id="AAA87625.1"/>
    </source>
</evidence>
<name>Q56006_9CREN</name>
<dbReference type="AlphaFoldDB" id="Q56006"/>
<organism evidence="2">
    <name type="scientific">Saccharolobus shibatae</name>
    <dbReference type="NCBI Taxonomy" id="2286"/>
    <lineage>
        <taxon>Archaea</taxon>
        <taxon>Thermoproteota</taxon>
        <taxon>Thermoprotei</taxon>
        <taxon>Sulfolobales</taxon>
        <taxon>Sulfolobaceae</taxon>
        <taxon>Saccharolobus</taxon>
    </lineage>
</organism>
<feature type="transmembrane region" description="Helical" evidence="1">
    <location>
        <begin position="332"/>
        <end position="349"/>
    </location>
</feature>
<dbReference type="EMBL" id="L34691">
    <property type="protein sequence ID" value="AAA87625.1"/>
    <property type="molecule type" value="Genomic_DNA"/>
</dbReference>
<keyword evidence="1" id="KW-1133">Transmembrane helix</keyword>
<keyword evidence="1" id="KW-0812">Transmembrane</keyword>
<keyword evidence="1" id="KW-0472">Membrane</keyword>
<sequence length="388" mass="40516">MMFKAYTSSTIFPPITSTPVLVNPLACLALKSISADIASSPAVSAKIVGISSNASANASIANCSLPPTLLAYSLNFIANSNSIAPPPGNITGSNNMFLRACNASFILLSASSNAISFEPLNKIFTAFRFLAPSINTILSFPTLLSSTNSAYPKSSGVASLILLIILAPNAFSNFSISLLLTLLTANIPFLAKKCCAISSIPFWHITTLAPIDASLSTMSLRYLDSSSKKALICSGDVILILAEISGFSTSNAASKTAILALVTLLGIPGCTTSLSNTSPLTKTLSSILPPFFLSIFIKSKLTLYPPLGRGSATLTIASITMSIILFNSAPSAINLLASVVNAIFLRVSLATEEFKSLISILVPNCGSNSKALVYAFLYPSIIIVGCIF</sequence>
<proteinExistence type="predicted"/>
<protein>
    <submittedName>
        <fullName evidence="2">Tf56 protein</fullName>
    </submittedName>
</protein>
<dbReference type="PIR" id="S59860">
    <property type="entry name" value="S59860"/>
</dbReference>
<accession>Q56006</accession>
<feature type="transmembrane region" description="Helical" evidence="1">
    <location>
        <begin position="156"/>
        <end position="183"/>
    </location>
</feature>
<feature type="transmembrane region" description="Helical" evidence="1">
    <location>
        <begin position="126"/>
        <end position="144"/>
    </location>
</feature>
<evidence type="ECO:0000256" key="1">
    <source>
        <dbReference type="SAM" id="Phobius"/>
    </source>
</evidence>